<protein>
    <submittedName>
        <fullName evidence="2">DDE-type integrase/transposase/recombinase</fullName>
    </submittedName>
</protein>
<proteinExistence type="predicted"/>
<feature type="domain" description="DDE" evidence="1">
    <location>
        <begin position="27"/>
        <end position="60"/>
    </location>
</feature>
<name>A0A858MWC2_BACTU</name>
<dbReference type="EMBL" id="CP035727">
    <property type="protein sequence ID" value="QIW22634.2"/>
    <property type="molecule type" value="Genomic_DNA"/>
</dbReference>
<dbReference type="Proteomes" id="UP000501374">
    <property type="component" value="Chromosome"/>
</dbReference>
<accession>A0A858MWC2</accession>
<organism evidence="2 3">
    <name type="scientific">Bacillus thuringiensis serovar andalousiensis</name>
    <dbReference type="NCBI Taxonomy" id="257985"/>
    <lineage>
        <taxon>Bacteria</taxon>
        <taxon>Bacillati</taxon>
        <taxon>Bacillota</taxon>
        <taxon>Bacilli</taxon>
        <taxon>Bacillales</taxon>
        <taxon>Bacillaceae</taxon>
        <taxon>Bacillus</taxon>
        <taxon>Bacillus cereus group</taxon>
    </lineage>
</organism>
<reference evidence="3" key="1">
    <citation type="submission" date="2019-02" db="EMBL/GenBank/DDBJ databases">
        <title>Structural and Functional analysis of Lanthipeptide from Bacillus thuringiensis serovar andalousiensis B23193.</title>
        <authorList>
            <person name="Andreeva J.V."/>
            <person name="Grigoreva A."/>
        </authorList>
    </citation>
    <scope>NUCLEOTIDE SEQUENCE [LARGE SCALE GENOMIC DNA]</scope>
    <source>
        <strain evidence="3">B23193</strain>
    </source>
</reference>
<evidence type="ECO:0000259" key="1">
    <source>
        <dbReference type="Pfam" id="PF13610"/>
    </source>
</evidence>
<sequence>MINAKKHLGSAWFWCKVFASGPSIILELDETYIKVKGEQRYLYRVIDKNEHKLEIYNFTKKGLSGGICLYKKTSKNT</sequence>
<dbReference type="AlphaFoldDB" id="A0A858MWC2"/>
<evidence type="ECO:0000313" key="3">
    <source>
        <dbReference type="Proteomes" id="UP000501374"/>
    </source>
</evidence>
<dbReference type="Pfam" id="PF13610">
    <property type="entry name" value="DDE_Tnp_IS240"/>
    <property type="match status" value="1"/>
</dbReference>
<gene>
    <name evidence="2" type="ORF">EVG22_24395</name>
</gene>
<dbReference type="InterPro" id="IPR032874">
    <property type="entry name" value="DDE_dom"/>
</dbReference>
<evidence type="ECO:0000313" key="2">
    <source>
        <dbReference type="EMBL" id="QIW22634.2"/>
    </source>
</evidence>